<keyword evidence="1" id="KW-0472">Membrane</keyword>
<keyword evidence="1" id="KW-1133">Transmembrane helix</keyword>
<name>A0A097KZN0_TYLHE</name>
<gene>
    <name evidence="2" type="primary">ATP8</name>
</gene>
<protein>
    <submittedName>
        <fullName evidence="2">ATP synthase F0 subunit 8</fullName>
    </submittedName>
</protein>
<dbReference type="RefSeq" id="YP_009107123.2">
    <property type="nucleotide sequence ID" value="NC_025561.1"/>
</dbReference>
<sequence length="53" mass="6157">MPHLAPLNWIMVPMLLIMTLLMISVILWWHTTPSFPSVTQSTSMNCSSPTWKW</sequence>
<dbReference type="GeneID" id="22161722"/>
<keyword evidence="2" id="KW-0496">Mitochondrion</keyword>
<accession>A0A097KZN0</accession>
<keyword evidence="1" id="KW-0812">Transmembrane</keyword>
<dbReference type="CTD" id="4509"/>
<dbReference type="AlphaFoldDB" id="A0A097KZN0"/>
<dbReference type="EMBL" id="KM111507">
    <property type="protein sequence ID" value="AIT99402.2"/>
    <property type="molecule type" value="Genomic_DNA"/>
</dbReference>
<reference evidence="2" key="1">
    <citation type="submission" date="2014-07" db="EMBL/GenBank/DDBJ databases">
        <authorList>
            <person name="Chen Xi."/>
            <person name="Li Mi."/>
            <person name="Liu He."/>
            <person name="Li Bo."/>
            <person name="Xie Zh."/>
            <person name="Meng Zi."/>
            <person name="Lin Ha."/>
        </authorList>
    </citation>
    <scope>NUCLEOTIDE SEQUENCE</scope>
</reference>
<proteinExistence type="predicted"/>
<geneLocation type="mitochondrion" evidence="2"/>
<evidence type="ECO:0000256" key="1">
    <source>
        <dbReference type="SAM" id="Phobius"/>
    </source>
</evidence>
<evidence type="ECO:0000313" key="2">
    <source>
        <dbReference type="EMBL" id="AIT99402.2"/>
    </source>
</evidence>
<feature type="transmembrane region" description="Helical" evidence="1">
    <location>
        <begin position="7"/>
        <end position="29"/>
    </location>
</feature>
<organism evidence="2">
    <name type="scientific">Tylorrhynchus heterochetus</name>
    <name type="common">Japanese palolo worm</name>
    <name type="synonym">Nereis heterochaeta</name>
    <dbReference type="NCBI Taxonomy" id="3228785"/>
    <lineage>
        <taxon>Eukaryota</taxon>
        <taxon>Metazoa</taxon>
        <taxon>Spiralia</taxon>
        <taxon>Lophotrochozoa</taxon>
        <taxon>Annelida</taxon>
        <taxon>Polychaeta</taxon>
        <taxon>Errantia</taxon>
        <taxon>Phyllodocida</taxon>
        <taxon>Nereididae</taxon>
        <taxon>Tylorrhynchus</taxon>
    </lineage>
</organism>